<dbReference type="InterPro" id="IPR015926">
    <property type="entry name" value="Cytolysin/lectin"/>
</dbReference>
<dbReference type="EMBL" id="MH194206">
    <property type="protein sequence ID" value="AXS67875.1"/>
    <property type="molecule type" value="mRNA"/>
</dbReference>
<evidence type="ECO:0000256" key="3">
    <source>
        <dbReference type="ARBA" id="ARBA00022537"/>
    </source>
</evidence>
<keyword evidence="3" id="KW-1052">Target cell membrane</keyword>
<name>A0A499RKC5_9CAEN</name>
<feature type="signal peptide" evidence="6">
    <location>
        <begin position="1"/>
        <end position="28"/>
    </location>
</feature>
<organism evidence="7">
    <name type="scientific">Colubraria reticulata</name>
    <dbReference type="NCBI Taxonomy" id="604273"/>
    <lineage>
        <taxon>Eukaryota</taxon>
        <taxon>Metazoa</taxon>
        <taxon>Spiralia</taxon>
        <taxon>Lophotrochozoa</taxon>
        <taxon>Mollusca</taxon>
        <taxon>Gastropoda</taxon>
        <taxon>Caenogastropoda</taxon>
        <taxon>Neogastropoda</taxon>
        <taxon>Buccinoidea</taxon>
        <taxon>Buccinidae</taxon>
        <taxon>Colubraria</taxon>
    </lineage>
</organism>
<feature type="chain" id="PRO_5020035094" evidence="6">
    <location>
        <begin position="29"/>
        <end position="237"/>
    </location>
</feature>
<evidence type="ECO:0000256" key="4">
    <source>
        <dbReference type="ARBA" id="ARBA00023298"/>
    </source>
</evidence>
<sequence>MVLQFPSLKTLLMTFLFVIGHGPPPVWMTDFKAVQAAARTAVTPGQSFEQLRKKNAENHWQYGYWVKVVMTIENWSRFPLNSWNNIVESGAFFGGANAINPGKKEKLEFRNGDLVGSYGTVSFLIDGADRRFVIMYSAPYLIAYIGHRNWLGLGLTSKGFTDIREEHGYYYTMYNEWDTWDLKWARKVFYSRKDPVMYSDNQFVLWGTMANTRKADITIVFRPVNNNDLASEIKAKL</sequence>
<dbReference type="PANTHER" id="PTHR40388:SF1">
    <property type="entry name" value="BRYOPORIN"/>
    <property type="match status" value="1"/>
</dbReference>
<dbReference type="GO" id="GO:0044218">
    <property type="term" value="C:other organism cell membrane"/>
    <property type="evidence" value="ECO:0007669"/>
    <property type="project" value="UniProtKB-KW"/>
</dbReference>
<dbReference type="AlphaFoldDB" id="A0A499RKC5"/>
<evidence type="ECO:0000256" key="6">
    <source>
        <dbReference type="SAM" id="SignalP"/>
    </source>
</evidence>
<evidence type="ECO:0000256" key="1">
    <source>
        <dbReference type="ARBA" id="ARBA00004175"/>
    </source>
</evidence>
<reference evidence="7" key="1">
    <citation type="journal article" date="2018" name="Mol. Biol. Evol.">
        <title>Piercing Fishes: Porin Expansion and Adaptation to Hematophagy in the Vampire Snail Cumia reticulata.</title>
        <authorList>
            <person name="Gerdol M."/>
            <person name="Cervelli M."/>
            <person name="Oliverio M."/>
            <person name="Modica M.V."/>
        </authorList>
    </citation>
    <scope>NUCLEOTIDE SEQUENCE</scope>
</reference>
<keyword evidence="5" id="KW-0166">Nematocyst</keyword>
<evidence type="ECO:0000256" key="2">
    <source>
        <dbReference type="ARBA" id="ARBA00004532"/>
    </source>
</evidence>
<keyword evidence="6" id="KW-0732">Signal</keyword>
<keyword evidence="4" id="KW-1053">Target membrane</keyword>
<dbReference type="InterPro" id="IPR050677">
    <property type="entry name" value="Actinoporin_PFT"/>
</dbReference>
<keyword evidence="4" id="KW-0472">Membrane</keyword>
<accession>A0A499RKC5</accession>
<protein>
    <submittedName>
        <fullName evidence="7">Coluporin-3</fullName>
    </submittedName>
</protein>
<proteinExistence type="evidence at transcript level"/>
<dbReference type="GO" id="GO:0042151">
    <property type="term" value="C:nematocyst"/>
    <property type="evidence" value="ECO:0007669"/>
    <property type="project" value="UniProtKB-SubCell"/>
</dbReference>
<dbReference type="PANTHER" id="PTHR40388">
    <property type="entry name" value="BRYOPORIN"/>
    <property type="match status" value="1"/>
</dbReference>
<evidence type="ECO:0000313" key="7">
    <source>
        <dbReference type="EMBL" id="AXS67875.1"/>
    </source>
</evidence>
<comment type="subcellular location">
    <subcellularLocation>
        <location evidence="2">Nematocyst</location>
    </subcellularLocation>
    <subcellularLocation>
        <location evidence="1">Target cell membrane</location>
    </subcellularLocation>
</comment>
<evidence type="ECO:0000256" key="5">
    <source>
        <dbReference type="ARBA" id="ARBA00023331"/>
    </source>
</evidence>
<dbReference type="Gene3D" id="2.60.270.20">
    <property type="entry name" value="Cytolysin/lectin"/>
    <property type="match status" value="1"/>
</dbReference>
<dbReference type="SUPFAM" id="SSF63724">
    <property type="entry name" value="Cytolysin/lectin"/>
    <property type="match status" value="1"/>
</dbReference>